<proteinExistence type="predicted"/>
<evidence type="ECO:0000313" key="1">
    <source>
        <dbReference type="EMBL" id="CAH6722126.1"/>
    </source>
</evidence>
<gene>
    <name evidence="1" type="ORF">CLIB1444_08S02454</name>
</gene>
<evidence type="ECO:0000313" key="2">
    <source>
        <dbReference type="Proteomes" id="UP001152531"/>
    </source>
</evidence>
<protein>
    <submittedName>
        <fullName evidence="1">Uncharacterized protein</fullName>
    </submittedName>
</protein>
<reference evidence="1" key="1">
    <citation type="submission" date="2022-06" db="EMBL/GenBank/DDBJ databases">
        <authorList>
            <person name="Legras J.-L."/>
            <person name="Devillers H."/>
            <person name="Grondin C."/>
        </authorList>
    </citation>
    <scope>NUCLEOTIDE SEQUENCE</scope>
    <source>
        <strain evidence="1">CLIB 1444</strain>
    </source>
</reference>
<name>A0ACA9YBG8_9ASCO</name>
<dbReference type="Proteomes" id="UP001152531">
    <property type="component" value="Unassembled WGS sequence"/>
</dbReference>
<organism evidence="1 2">
    <name type="scientific">[Candida] jaroonii</name>
    <dbReference type="NCBI Taxonomy" id="467808"/>
    <lineage>
        <taxon>Eukaryota</taxon>
        <taxon>Fungi</taxon>
        <taxon>Dikarya</taxon>
        <taxon>Ascomycota</taxon>
        <taxon>Saccharomycotina</taxon>
        <taxon>Pichiomycetes</taxon>
        <taxon>Debaryomycetaceae</taxon>
        <taxon>Yamadazyma</taxon>
    </lineage>
</organism>
<comment type="caution">
    <text evidence="1">The sequence shown here is derived from an EMBL/GenBank/DDBJ whole genome shotgun (WGS) entry which is preliminary data.</text>
</comment>
<accession>A0ACA9YBG8</accession>
<sequence>MSVGKIKNNITHLGSSIGTSINNASNNVTYSVKSTIKKKKYDSDDELIKEYQEDIKRSIKALSFISKQIHIISNVVLPKLFKSHMKSVELFAKLIGANALQFKGIDDYYRDFDISQQQQEIPMIHPKESMFEIESLNEELYNYMVTIDKLTLGILNDWDLFYQENKLRIIEMKGYLKDSLKLIFKRNQKQDQYETLYKKLDKIMKKTTPLDDKEQTKMNNLEKELREVKKIYEALDERTRTNLPHVFVNLEEFIDSISKILFFKQLDTYKSFYKTLSHFSEYYGFLSSEGTESDYQHIVDQWENSMTPVRLQIETFITIIHDKNPELLNEEIDDEDKTSKSAKMWNNLSRKMTDKSFKLKAKDHKNGLFNGHLIVDQLDAFLEYNNPTANISETYLPTKPIRKDEVMIPDIEVSNVVAPPLPPRTNTAGALIAPPTPRIGLPVSLPGSPMPSTPMSTNYSFERTQSITDIDSVESASIRSDDDDSDFEDKESMENLSSVATSRYVTDNAKEKMSRHLAKIYNSSKNQIKESPIHIDPNDLTSFSPKGDAFDRTSTITHRLNEFDSFYHKVNFVESAMNRKTLVAKHNFMGEQPGDLSFKEGDEIEIIFEFNPTKASSDGIWSIGVIQNQGSSRIGMVPSNYF</sequence>
<dbReference type="EMBL" id="CALSDN010000008">
    <property type="protein sequence ID" value="CAH6722126.1"/>
    <property type="molecule type" value="Genomic_DNA"/>
</dbReference>
<keyword evidence="2" id="KW-1185">Reference proteome</keyword>